<gene>
    <name evidence="1" type="ORF">BDV24DRAFT_166383</name>
</gene>
<dbReference type="Proteomes" id="UP000325558">
    <property type="component" value="Unassembled WGS sequence"/>
</dbReference>
<dbReference type="AlphaFoldDB" id="A0A5N6XZG7"/>
<evidence type="ECO:0008006" key="2">
    <source>
        <dbReference type="Google" id="ProtNLM"/>
    </source>
</evidence>
<name>A0A5N6XZG7_9EURO</name>
<reference evidence="1" key="1">
    <citation type="submission" date="2019-04" db="EMBL/GenBank/DDBJ databases">
        <title>Friends and foes A comparative genomics study of 23 Aspergillus species from section Flavi.</title>
        <authorList>
            <consortium name="DOE Joint Genome Institute"/>
            <person name="Kjaerbolling I."/>
            <person name="Vesth T."/>
            <person name="Frisvad J.C."/>
            <person name="Nybo J.L."/>
            <person name="Theobald S."/>
            <person name="Kildgaard S."/>
            <person name="Isbrandt T."/>
            <person name="Kuo A."/>
            <person name="Sato A."/>
            <person name="Lyhne E.K."/>
            <person name="Kogle M.E."/>
            <person name="Wiebenga A."/>
            <person name="Kun R.S."/>
            <person name="Lubbers R.J."/>
            <person name="Makela M.R."/>
            <person name="Barry K."/>
            <person name="Chovatia M."/>
            <person name="Clum A."/>
            <person name="Daum C."/>
            <person name="Haridas S."/>
            <person name="He G."/>
            <person name="LaButti K."/>
            <person name="Lipzen A."/>
            <person name="Mondo S."/>
            <person name="Riley R."/>
            <person name="Salamov A."/>
            <person name="Simmons B.A."/>
            <person name="Magnuson J.K."/>
            <person name="Henrissat B."/>
            <person name="Mortensen U.H."/>
            <person name="Larsen T.O."/>
            <person name="Devries R.P."/>
            <person name="Grigoriev I.V."/>
            <person name="Machida M."/>
            <person name="Baker S.E."/>
            <person name="Andersen M.R."/>
        </authorList>
    </citation>
    <scope>NUCLEOTIDE SEQUENCE</scope>
    <source>
        <strain evidence="1">CBS 117612</strain>
    </source>
</reference>
<organism evidence="1">
    <name type="scientific">Aspergillus arachidicola</name>
    <dbReference type="NCBI Taxonomy" id="656916"/>
    <lineage>
        <taxon>Eukaryota</taxon>
        <taxon>Fungi</taxon>
        <taxon>Dikarya</taxon>
        <taxon>Ascomycota</taxon>
        <taxon>Pezizomycotina</taxon>
        <taxon>Eurotiomycetes</taxon>
        <taxon>Eurotiomycetidae</taxon>
        <taxon>Eurotiales</taxon>
        <taxon>Aspergillaceae</taxon>
        <taxon>Aspergillus</taxon>
        <taxon>Aspergillus subgen. Circumdati</taxon>
    </lineage>
</organism>
<dbReference type="OrthoDB" id="5401170at2759"/>
<accession>A0A5N6XZG7</accession>
<sequence>MTSDRIWFDSEWIGRIIHFEESPSWMIVEKLEENTQYYRRRDSEESKFYSECSGIFICENTVTSTQAIMKVRMQIPYDESIDYHPNERAQQAVGEICGRTELETQALNILTDEECPSTPKLIAWKHEAQDSKWLGTWRLIDYIVMERLQGITLSPDTIDHLTGERKQSLRKAFKEAYNYLIDWETWRSRKQGEEWNDAQYNFWDLG</sequence>
<proteinExistence type="predicted"/>
<evidence type="ECO:0000313" key="1">
    <source>
        <dbReference type="EMBL" id="KAE8338358.1"/>
    </source>
</evidence>
<dbReference type="EMBL" id="ML737168">
    <property type="protein sequence ID" value="KAE8338358.1"/>
    <property type="molecule type" value="Genomic_DNA"/>
</dbReference>
<protein>
    <recommendedName>
        <fullName evidence="2">Protein kinase domain-containing protein</fullName>
    </recommendedName>
</protein>